<name>A0A238ZJB8_9FLAO</name>
<comment type="similarity">
    <text evidence="1">Belongs to the intradiol ring-cleavage dioxygenase family.</text>
</comment>
<evidence type="ECO:0000259" key="5">
    <source>
        <dbReference type="Pfam" id="PF00775"/>
    </source>
</evidence>
<dbReference type="GO" id="GO:0008199">
    <property type="term" value="F:ferric iron binding"/>
    <property type="evidence" value="ECO:0007669"/>
    <property type="project" value="InterPro"/>
</dbReference>
<feature type="signal peptide" evidence="4">
    <location>
        <begin position="1"/>
        <end position="23"/>
    </location>
</feature>
<dbReference type="AlphaFoldDB" id="A0A238ZJB8"/>
<dbReference type="Gene3D" id="2.60.130.10">
    <property type="entry name" value="Aromatic compound dioxygenase"/>
    <property type="match status" value="1"/>
</dbReference>
<dbReference type="Proteomes" id="UP000198379">
    <property type="component" value="Unassembled WGS sequence"/>
</dbReference>
<sequence>MYYSKNALFICVISLFLCSSCQGQQTNTAIIGGPCQGCEAIFDYGTKNLTAIDTLPDFAKAKPTLKLTGNVLQKDGTTPAANIILYIYHTDRKGLYTPKTNAKGWAKKHGYLRGWIKTNATGSYTFYTFRPAAYPNRSEPEHIHITVKEPLKNEYYIDSVVFDDDPLLTPKERESLENRGGSGITQPVIENGILTVKRDIILGANIPNYE</sequence>
<dbReference type="InterPro" id="IPR015889">
    <property type="entry name" value="Intradiol_dOase_core"/>
</dbReference>
<evidence type="ECO:0000256" key="2">
    <source>
        <dbReference type="ARBA" id="ARBA00022964"/>
    </source>
</evidence>
<proteinExistence type="inferred from homology"/>
<feature type="domain" description="Intradiol ring-cleavage dioxygenases" evidence="5">
    <location>
        <begin position="65"/>
        <end position="168"/>
    </location>
</feature>
<dbReference type="GO" id="GO:0016702">
    <property type="term" value="F:oxidoreductase activity, acting on single donors with incorporation of molecular oxygen, incorporation of two atoms of oxygen"/>
    <property type="evidence" value="ECO:0007669"/>
    <property type="project" value="InterPro"/>
</dbReference>
<dbReference type="SUPFAM" id="SSF49482">
    <property type="entry name" value="Aromatic compound dioxygenase"/>
    <property type="match status" value="1"/>
</dbReference>
<accession>A0A238ZJB8</accession>
<evidence type="ECO:0000256" key="1">
    <source>
        <dbReference type="ARBA" id="ARBA00007825"/>
    </source>
</evidence>
<evidence type="ECO:0000313" key="7">
    <source>
        <dbReference type="Proteomes" id="UP000198379"/>
    </source>
</evidence>
<gene>
    <name evidence="6" type="ORF">SAMN06265376_103262</name>
</gene>
<evidence type="ECO:0000256" key="4">
    <source>
        <dbReference type="SAM" id="SignalP"/>
    </source>
</evidence>
<keyword evidence="3" id="KW-0560">Oxidoreductase</keyword>
<dbReference type="PANTHER" id="PTHR33711">
    <property type="entry name" value="DIOXYGENASE, PUTATIVE (AFU_ORTHOLOGUE AFUA_2G02910)-RELATED"/>
    <property type="match status" value="1"/>
</dbReference>
<dbReference type="InterPro" id="IPR000627">
    <property type="entry name" value="Intradiol_dOase_C"/>
</dbReference>
<dbReference type="PANTHER" id="PTHR33711:SF10">
    <property type="entry name" value="INTRADIOL RING-CLEAVAGE DIOXYGENASES DOMAIN-CONTAINING PROTEIN"/>
    <property type="match status" value="1"/>
</dbReference>
<dbReference type="OrthoDB" id="933561at2"/>
<feature type="chain" id="PRO_5012376119" evidence="4">
    <location>
        <begin position="24"/>
        <end position="210"/>
    </location>
</feature>
<protein>
    <submittedName>
        <fullName evidence="6">Protocatechuate 3,4-dioxygenase beta subunit</fullName>
    </submittedName>
</protein>
<evidence type="ECO:0000256" key="3">
    <source>
        <dbReference type="ARBA" id="ARBA00023002"/>
    </source>
</evidence>
<dbReference type="RefSeq" id="WP_089371586.1">
    <property type="nucleotide sequence ID" value="NZ_BMEP01000001.1"/>
</dbReference>
<organism evidence="6 7">
    <name type="scientific">Dokdonia pacifica</name>
    <dbReference type="NCBI Taxonomy" id="1627892"/>
    <lineage>
        <taxon>Bacteria</taxon>
        <taxon>Pseudomonadati</taxon>
        <taxon>Bacteroidota</taxon>
        <taxon>Flavobacteriia</taxon>
        <taxon>Flavobacteriales</taxon>
        <taxon>Flavobacteriaceae</taxon>
        <taxon>Dokdonia</taxon>
    </lineage>
</organism>
<dbReference type="InterPro" id="IPR050770">
    <property type="entry name" value="Intradiol_RC_Dioxygenase"/>
</dbReference>
<keyword evidence="7" id="KW-1185">Reference proteome</keyword>
<dbReference type="EMBL" id="FZNY01000003">
    <property type="protein sequence ID" value="SNR83141.1"/>
    <property type="molecule type" value="Genomic_DNA"/>
</dbReference>
<dbReference type="Pfam" id="PF00775">
    <property type="entry name" value="Dioxygenase_C"/>
    <property type="match status" value="1"/>
</dbReference>
<evidence type="ECO:0000313" key="6">
    <source>
        <dbReference type="EMBL" id="SNR83141.1"/>
    </source>
</evidence>
<reference evidence="6 7" key="1">
    <citation type="submission" date="2017-06" db="EMBL/GenBank/DDBJ databases">
        <authorList>
            <person name="Kim H.J."/>
            <person name="Triplett B.A."/>
        </authorList>
    </citation>
    <scope>NUCLEOTIDE SEQUENCE [LARGE SCALE GENOMIC DNA]</scope>
    <source>
        <strain evidence="6 7">DSM 25597</strain>
    </source>
</reference>
<keyword evidence="2 6" id="KW-0223">Dioxygenase</keyword>
<keyword evidence="4" id="KW-0732">Signal</keyword>